<dbReference type="Pfam" id="PF03134">
    <property type="entry name" value="TB2_DP1_HVA22"/>
    <property type="match status" value="1"/>
</dbReference>
<comment type="similarity">
    <text evidence="2 6">Belongs to the DP1 family.</text>
</comment>
<dbReference type="Proteomes" id="UP000245383">
    <property type="component" value="Unassembled WGS sequence"/>
</dbReference>
<reference evidence="7 8" key="1">
    <citation type="journal article" date="2018" name="MBio">
        <title>Comparative Genomics Reveals the Core Gene Toolbox for the Fungus-Insect Symbiosis.</title>
        <authorList>
            <person name="Wang Y."/>
            <person name="Stata M."/>
            <person name="Wang W."/>
            <person name="Stajich J.E."/>
            <person name="White M.M."/>
            <person name="Moncalvo J.M."/>
        </authorList>
    </citation>
    <scope>NUCLEOTIDE SEQUENCE [LARGE SCALE GENOMIC DNA]</scope>
    <source>
        <strain evidence="7 8">SWE-8-4</strain>
    </source>
</reference>
<dbReference type="AlphaFoldDB" id="A0A2T9YLH4"/>
<evidence type="ECO:0000256" key="2">
    <source>
        <dbReference type="ARBA" id="ARBA00008573"/>
    </source>
</evidence>
<keyword evidence="4 6" id="KW-1133">Transmembrane helix</keyword>
<evidence type="ECO:0000313" key="7">
    <source>
        <dbReference type="EMBL" id="PVU93183.1"/>
    </source>
</evidence>
<dbReference type="GO" id="GO:0016020">
    <property type="term" value="C:membrane"/>
    <property type="evidence" value="ECO:0007669"/>
    <property type="project" value="UniProtKB-SubCell"/>
</dbReference>
<evidence type="ECO:0000256" key="6">
    <source>
        <dbReference type="RuleBase" id="RU362006"/>
    </source>
</evidence>
<dbReference type="STRING" id="133385.A0A2T9YLH4"/>
<keyword evidence="8" id="KW-1185">Reference proteome</keyword>
<dbReference type="OrthoDB" id="10009287at2759"/>
<evidence type="ECO:0000256" key="1">
    <source>
        <dbReference type="ARBA" id="ARBA00004141"/>
    </source>
</evidence>
<evidence type="ECO:0000313" key="8">
    <source>
        <dbReference type="Proteomes" id="UP000245383"/>
    </source>
</evidence>
<comment type="caution">
    <text evidence="7">The sequence shown here is derived from an EMBL/GenBank/DDBJ whole genome shotgun (WGS) entry which is preliminary data.</text>
</comment>
<comment type="subcellular location">
    <subcellularLocation>
        <location evidence="1 6">Membrane</location>
        <topology evidence="1 6">Multi-pass membrane protein</topology>
    </subcellularLocation>
</comment>
<proteinExistence type="inferred from homology"/>
<protein>
    <recommendedName>
        <fullName evidence="6">Protein YOP1</fullName>
    </recommendedName>
</protein>
<evidence type="ECO:0000256" key="5">
    <source>
        <dbReference type="ARBA" id="ARBA00023136"/>
    </source>
</evidence>
<dbReference type="EMBL" id="MBFR01000136">
    <property type="protein sequence ID" value="PVU93183.1"/>
    <property type="molecule type" value="Genomic_DNA"/>
</dbReference>
<feature type="transmembrane region" description="Helical" evidence="6">
    <location>
        <begin position="37"/>
        <end position="61"/>
    </location>
</feature>
<evidence type="ECO:0000256" key="4">
    <source>
        <dbReference type="ARBA" id="ARBA00022989"/>
    </source>
</evidence>
<gene>
    <name evidence="7" type="ORF">BB561_003420</name>
</gene>
<accession>A0A2T9YLH4</accession>
<feature type="transmembrane region" description="Helical" evidence="6">
    <location>
        <begin position="108"/>
        <end position="128"/>
    </location>
</feature>
<dbReference type="InterPro" id="IPR004345">
    <property type="entry name" value="TB2_DP1_HVA22"/>
</dbReference>
<evidence type="ECO:0000256" key="3">
    <source>
        <dbReference type="ARBA" id="ARBA00022692"/>
    </source>
</evidence>
<dbReference type="PANTHER" id="PTHR12300:SF161">
    <property type="entry name" value="RECEPTOR EXPRESSION-ENHANCING PROTEIN"/>
    <property type="match status" value="1"/>
</dbReference>
<sequence length="158" mass="17867">MDQAKAFVLTNVEILNKSLTNVQMLNTFEQKTKIPKAYAVGGSSLVFLLFIMFGIGARFLVNLFGFGYAAYASIGALESPGKEDDTQWLTYWVIYGILNLVEHFTSFVLYWIPFYFTLKTVLLAWLMLPSTKGAEKLYIGYIRPAYVGFNAKINSKTQ</sequence>
<dbReference type="PANTHER" id="PTHR12300">
    <property type="entry name" value="HVA22-LIKE PROTEINS"/>
    <property type="match status" value="1"/>
</dbReference>
<keyword evidence="3 6" id="KW-0812">Transmembrane</keyword>
<name>A0A2T9YLH4_9FUNG</name>
<keyword evidence="5 6" id="KW-0472">Membrane</keyword>
<organism evidence="7 8">
    <name type="scientific">Smittium simulii</name>
    <dbReference type="NCBI Taxonomy" id="133385"/>
    <lineage>
        <taxon>Eukaryota</taxon>
        <taxon>Fungi</taxon>
        <taxon>Fungi incertae sedis</taxon>
        <taxon>Zoopagomycota</taxon>
        <taxon>Kickxellomycotina</taxon>
        <taxon>Harpellomycetes</taxon>
        <taxon>Harpellales</taxon>
        <taxon>Legeriomycetaceae</taxon>
        <taxon>Smittium</taxon>
    </lineage>
</organism>
<comment type="caution">
    <text evidence="6">Lacks conserved residue(s) required for the propagation of feature annotation.</text>
</comment>